<dbReference type="Proteomes" id="UP000178953">
    <property type="component" value="Unassembled WGS sequence"/>
</dbReference>
<evidence type="ECO:0000259" key="8">
    <source>
        <dbReference type="Pfam" id="PF08281"/>
    </source>
</evidence>
<evidence type="ECO:0000313" key="10">
    <source>
        <dbReference type="Proteomes" id="UP000178953"/>
    </source>
</evidence>
<feature type="region of interest" description="Disordered" evidence="6">
    <location>
        <begin position="179"/>
        <end position="215"/>
    </location>
</feature>
<keyword evidence="3" id="KW-0731">Sigma factor</keyword>
<comment type="caution">
    <text evidence="9">The sequence shown here is derived from an EMBL/GenBank/DDBJ whole genome shotgun (WGS) entry which is preliminary data.</text>
</comment>
<dbReference type="InterPro" id="IPR013249">
    <property type="entry name" value="RNA_pol_sigma70_r4_t2"/>
</dbReference>
<feature type="compositionally biased region" description="Basic and acidic residues" evidence="6">
    <location>
        <begin position="197"/>
        <end position="215"/>
    </location>
</feature>
<dbReference type="InterPro" id="IPR014284">
    <property type="entry name" value="RNA_pol_sigma-70_dom"/>
</dbReference>
<feature type="domain" description="RNA polymerase sigma factor 70 region 4 type 2" evidence="8">
    <location>
        <begin position="124"/>
        <end position="175"/>
    </location>
</feature>
<reference evidence="9 10" key="1">
    <citation type="submission" date="2016-09" db="EMBL/GenBank/DDBJ databases">
        <title>genome sequence of Mycobacterium sp. 739 SCH.</title>
        <authorList>
            <person name="Greninger A.L."/>
            <person name="Qin X."/>
            <person name="Jerome K."/>
            <person name="Vora S."/>
            <person name="Quinn K."/>
        </authorList>
    </citation>
    <scope>NUCLEOTIDE SEQUENCE [LARGE SCALE GENOMIC DNA]</scope>
    <source>
        <strain evidence="9 10">SCH</strain>
    </source>
</reference>
<proteinExistence type="inferred from homology"/>
<accession>A0A1E8Q168</accession>
<evidence type="ECO:0000256" key="4">
    <source>
        <dbReference type="ARBA" id="ARBA00023125"/>
    </source>
</evidence>
<organism evidence="9 10">
    <name type="scientific">Mycolicibacterium grossiae</name>
    <dbReference type="NCBI Taxonomy" id="1552759"/>
    <lineage>
        <taxon>Bacteria</taxon>
        <taxon>Bacillati</taxon>
        <taxon>Actinomycetota</taxon>
        <taxon>Actinomycetes</taxon>
        <taxon>Mycobacteriales</taxon>
        <taxon>Mycobacteriaceae</taxon>
        <taxon>Mycolicibacterium</taxon>
    </lineage>
</organism>
<dbReference type="EMBL" id="MCHX01000059">
    <property type="protein sequence ID" value="OFJ51654.1"/>
    <property type="molecule type" value="Genomic_DNA"/>
</dbReference>
<evidence type="ECO:0000256" key="6">
    <source>
        <dbReference type="SAM" id="MobiDB-lite"/>
    </source>
</evidence>
<dbReference type="AlphaFoldDB" id="A0A1E8Q168"/>
<evidence type="ECO:0000256" key="3">
    <source>
        <dbReference type="ARBA" id="ARBA00023082"/>
    </source>
</evidence>
<evidence type="ECO:0000259" key="7">
    <source>
        <dbReference type="Pfam" id="PF04542"/>
    </source>
</evidence>
<dbReference type="RefSeq" id="WP_070355100.1">
    <property type="nucleotide sequence ID" value="NZ_CP043474.1"/>
</dbReference>
<dbReference type="PANTHER" id="PTHR43133:SF50">
    <property type="entry name" value="ECF RNA POLYMERASE SIGMA FACTOR SIGM"/>
    <property type="match status" value="1"/>
</dbReference>
<dbReference type="OrthoDB" id="9780326at2"/>
<dbReference type="GO" id="GO:0006352">
    <property type="term" value="P:DNA-templated transcription initiation"/>
    <property type="evidence" value="ECO:0007669"/>
    <property type="project" value="InterPro"/>
</dbReference>
<sequence>MSSYDRDAGRHRTDAELLAAHVAGDRTAFEVLVHRHHRQLYRLAHLTSRNREDAADALQDALLAAHRRARTFRYDASVSSWLHRIVVNACLDRLRRNKTHSTVPLEGDAHPADDPTARVDTTLMIERELVRLPAEQRAVVVAVDMHGYSIGETARLLGIAEGTVKSRCARARAKLARALDDADPERSVTESGPAVNDVREAPRNVAARDDSAGAR</sequence>
<dbReference type="InterPro" id="IPR036388">
    <property type="entry name" value="WH-like_DNA-bd_sf"/>
</dbReference>
<dbReference type="Pfam" id="PF04542">
    <property type="entry name" value="Sigma70_r2"/>
    <property type="match status" value="1"/>
</dbReference>
<dbReference type="GO" id="GO:0003677">
    <property type="term" value="F:DNA binding"/>
    <property type="evidence" value="ECO:0007669"/>
    <property type="project" value="UniProtKB-KW"/>
</dbReference>
<dbReference type="GO" id="GO:0016987">
    <property type="term" value="F:sigma factor activity"/>
    <property type="evidence" value="ECO:0007669"/>
    <property type="project" value="UniProtKB-KW"/>
</dbReference>
<dbReference type="InterPro" id="IPR039425">
    <property type="entry name" value="RNA_pol_sigma-70-like"/>
</dbReference>
<keyword evidence="2" id="KW-0805">Transcription regulation</keyword>
<evidence type="ECO:0000256" key="2">
    <source>
        <dbReference type="ARBA" id="ARBA00023015"/>
    </source>
</evidence>
<feature type="domain" description="RNA polymerase sigma-70 region 2" evidence="7">
    <location>
        <begin position="32"/>
        <end position="98"/>
    </location>
</feature>
<dbReference type="InterPro" id="IPR013324">
    <property type="entry name" value="RNA_pol_sigma_r3/r4-like"/>
</dbReference>
<dbReference type="InterPro" id="IPR007627">
    <property type="entry name" value="RNA_pol_sigma70_r2"/>
</dbReference>
<protein>
    <submittedName>
        <fullName evidence="9">RNA polymerase sigma factor SigM</fullName>
    </submittedName>
</protein>
<dbReference type="NCBIfam" id="NF007225">
    <property type="entry name" value="PRK09643.1"/>
    <property type="match status" value="1"/>
</dbReference>
<keyword evidence="10" id="KW-1185">Reference proteome</keyword>
<dbReference type="Pfam" id="PF08281">
    <property type="entry name" value="Sigma70_r4_2"/>
    <property type="match status" value="1"/>
</dbReference>
<evidence type="ECO:0000313" key="9">
    <source>
        <dbReference type="EMBL" id="OFJ51654.1"/>
    </source>
</evidence>
<dbReference type="NCBIfam" id="TIGR02937">
    <property type="entry name" value="sigma70-ECF"/>
    <property type="match status" value="1"/>
</dbReference>
<dbReference type="Gene3D" id="1.10.1740.10">
    <property type="match status" value="1"/>
</dbReference>
<dbReference type="InterPro" id="IPR013325">
    <property type="entry name" value="RNA_pol_sigma_r2"/>
</dbReference>
<dbReference type="SUPFAM" id="SSF88946">
    <property type="entry name" value="Sigma2 domain of RNA polymerase sigma factors"/>
    <property type="match status" value="1"/>
</dbReference>
<evidence type="ECO:0000256" key="1">
    <source>
        <dbReference type="ARBA" id="ARBA00010641"/>
    </source>
</evidence>
<comment type="similarity">
    <text evidence="1">Belongs to the sigma-70 factor family. ECF subfamily.</text>
</comment>
<name>A0A1E8Q168_9MYCO</name>
<evidence type="ECO:0000256" key="5">
    <source>
        <dbReference type="ARBA" id="ARBA00023163"/>
    </source>
</evidence>
<gene>
    <name evidence="9" type="ORF">BEL07_21500</name>
</gene>
<keyword evidence="5" id="KW-0804">Transcription</keyword>
<dbReference type="Gene3D" id="1.10.10.10">
    <property type="entry name" value="Winged helix-like DNA-binding domain superfamily/Winged helix DNA-binding domain"/>
    <property type="match status" value="1"/>
</dbReference>
<keyword evidence="4" id="KW-0238">DNA-binding</keyword>
<dbReference type="SUPFAM" id="SSF88659">
    <property type="entry name" value="Sigma3 and sigma4 domains of RNA polymerase sigma factors"/>
    <property type="match status" value="1"/>
</dbReference>
<dbReference type="PANTHER" id="PTHR43133">
    <property type="entry name" value="RNA POLYMERASE ECF-TYPE SIGMA FACTO"/>
    <property type="match status" value="1"/>
</dbReference>
<feature type="compositionally biased region" description="Basic and acidic residues" evidence="6">
    <location>
        <begin position="179"/>
        <end position="188"/>
    </location>
</feature>